<evidence type="ECO:0000256" key="7">
    <source>
        <dbReference type="ARBA" id="ARBA00022801"/>
    </source>
</evidence>
<evidence type="ECO:0000256" key="3">
    <source>
        <dbReference type="ARBA" id="ARBA00009069"/>
    </source>
</evidence>
<evidence type="ECO:0000259" key="12">
    <source>
        <dbReference type="Pfam" id="PF01435"/>
    </source>
</evidence>
<name>A0A0D2NS14_HYPSF</name>
<comment type="subcellular location">
    <subcellularLocation>
        <location evidence="2">Cytoplasm</location>
    </subcellularLocation>
</comment>
<feature type="transmembrane region" description="Helical" evidence="11">
    <location>
        <begin position="825"/>
        <end position="842"/>
    </location>
</feature>
<keyword evidence="16" id="KW-1185">Reference proteome</keyword>
<dbReference type="GO" id="GO:0006979">
    <property type="term" value="P:response to oxidative stress"/>
    <property type="evidence" value="ECO:0007669"/>
    <property type="project" value="InterPro"/>
</dbReference>
<dbReference type="Pfam" id="PF17187">
    <property type="entry name" value="Svf1_C"/>
    <property type="match status" value="1"/>
</dbReference>
<feature type="region of interest" description="Disordered" evidence="10">
    <location>
        <begin position="341"/>
        <end position="375"/>
    </location>
</feature>
<dbReference type="GO" id="GO:0006508">
    <property type="term" value="P:proteolysis"/>
    <property type="evidence" value="ECO:0007669"/>
    <property type="project" value="UniProtKB-KW"/>
</dbReference>
<dbReference type="Pfam" id="PF08622">
    <property type="entry name" value="Svf1"/>
    <property type="match status" value="1"/>
</dbReference>
<feature type="region of interest" description="Disordered" evidence="10">
    <location>
        <begin position="679"/>
        <end position="701"/>
    </location>
</feature>
<dbReference type="OrthoDB" id="2590239at2759"/>
<evidence type="ECO:0000256" key="10">
    <source>
        <dbReference type="SAM" id="MobiDB-lite"/>
    </source>
</evidence>
<dbReference type="GO" id="GO:0005737">
    <property type="term" value="C:cytoplasm"/>
    <property type="evidence" value="ECO:0007669"/>
    <property type="project" value="UniProtKB-SubCell"/>
</dbReference>
<evidence type="ECO:0000313" key="15">
    <source>
        <dbReference type="EMBL" id="KJA19476.1"/>
    </source>
</evidence>
<feature type="domain" description="Peptidase M48" evidence="12">
    <location>
        <begin position="1016"/>
        <end position="1268"/>
    </location>
</feature>
<comment type="similarity">
    <text evidence="3">Belongs to the SVF1 family.</text>
</comment>
<evidence type="ECO:0000256" key="1">
    <source>
        <dbReference type="ARBA" id="ARBA00001947"/>
    </source>
</evidence>
<sequence length="1288" mass="140179">MPSDDLFLERLETFMEKCLVDIRAFAERELRPYEETRRCIAQWHAKHLFQPSADPSVPSRSAQVKSTLCNASRILESLTETAGVQSFLLAIDPSEPADAGFLGGSLIGREFWRGMRGGGDTGARSFRAFYTAHSQTITRASLAAERRINPTLPPLKGRGPEGSARVLKNELYEAVRNALRTSSGVRNAEMKWTSPEKLDVYGVRLVGWPEGVPAQNPSVLRAGQNRLLHEAILSGSMRFEKVPRPQPGGSGEGPSDVNDDFSWAYDADARLPSPPPPERVPTRPPSPAQRPLPAAALTPPDISEPVPSAWTVDPGVGVESLASYNVDYAWGDEFSHGVMDSDLGAEWDNDPLSQIERPRKRPRSEEPGSAMDGHTPASAVSLIFTATMFSSIFSTAPPVDPKAPTFHSVTDNFPENELFGQLEPKDTEWLCAGGFVTETQIFYVLTADGTMLWCQVIHSAVGVWYPTIQFTCKVVKPGKDQIWKSVNVTNFVTPPPGFDKRSSKADEYSILYKAHPDNAEFPESYTIRANLGVDLQISLEVQRPASIPGWKVGNGPKGGYSHFGTDPKNADGYVIHRFWPRFKASGHIIGGGQAESFEGSGTFIHAIQGMRPNLVASAWNFATFHSNELGGVSALQMEYTTQPANGKHGAGSGGAAVNIGSLVIGGKLASVTAETTWPGEAPKDTVISRASHLDPERDPDTSYGKPTGILYEWKAPSIIADAPGAVEAKLQVGLGSVAHPQGLVEKVDVLAEIPYVLKVAVNYVAGTKPYIYQWLNSAKLSITGPDALAPGLIRAEIAIKTGQPQGGPVIVLLASFLKASTGFELARMASRIVLTFFPILLWKNMKSHKIIKYAAIHGIPAMEEQKKLHMDRIRSRTRLLQIILAIPVVLFWATIVASLECTPLTGRIRMILLSPEEEDEIAARLAGAGWYRAVGDILAAEGSPKVIPTTDWRYQWVQETLRRLESTIPVLAREPELCPNWAERTTPDCPPMPPPAEHPLRPRPRASEYLRWACNRMCKETQIPLAPRPVAGAPYALLLIDKPDASNAFSYGFGPDGGSGIVVYSGFLDDIFANAPVQYAPPPQAPSSLWSRLFGGAPLAPPRPQPTAEQTTELAILLAHEMAHLLLAHHLESLSSVTVIVPGALSIVSDIIRVLIFPMTMMFGPFVNDAVAQLGKVGSGELLKISEACTSTNQEIEADVVSARLLAHAGFDARAAVTFWEDRAAQLGCAKHTPTEEPVVESTNFNLARSIMGTTHPVHELRIGSLVKELERWEEERQKALSTPARPK</sequence>
<dbReference type="PANTHER" id="PTHR47107">
    <property type="entry name" value="SVF1-LIKE PROTEIN YDR222W-RELATED"/>
    <property type="match status" value="1"/>
</dbReference>
<keyword evidence="11" id="KW-1133">Transmembrane helix</keyword>
<dbReference type="GO" id="GO:0046872">
    <property type="term" value="F:metal ion binding"/>
    <property type="evidence" value="ECO:0007669"/>
    <property type="project" value="UniProtKB-KW"/>
</dbReference>
<dbReference type="SUPFAM" id="SSF159245">
    <property type="entry name" value="AttH-like"/>
    <property type="match status" value="1"/>
</dbReference>
<protein>
    <recommendedName>
        <fullName evidence="17">Peptidase M48 domain-containing protein</fullName>
    </recommendedName>
</protein>
<keyword evidence="6" id="KW-0479">Metal-binding</keyword>
<proteinExistence type="inferred from homology"/>
<evidence type="ECO:0000313" key="16">
    <source>
        <dbReference type="Proteomes" id="UP000054270"/>
    </source>
</evidence>
<keyword evidence="7" id="KW-0378">Hydrolase</keyword>
<keyword evidence="8" id="KW-0862">Zinc</keyword>
<evidence type="ECO:0000259" key="14">
    <source>
        <dbReference type="Pfam" id="PF17187"/>
    </source>
</evidence>
<feature type="transmembrane region" description="Helical" evidence="11">
    <location>
        <begin position="879"/>
        <end position="899"/>
    </location>
</feature>
<dbReference type="InterPro" id="IPR013931">
    <property type="entry name" value="Svf1-like_N"/>
</dbReference>
<gene>
    <name evidence="15" type="ORF">HYPSUDRAFT_189915</name>
</gene>
<evidence type="ECO:0000256" key="9">
    <source>
        <dbReference type="ARBA" id="ARBA00023049"/>
    </source>
</evidence>
<dbReference type="InterPro" id="IPR001915">
    <property type="entry name" value="Peptidase_M48"/>
</dbReference>
<keyword evidence="4" id="KW-0963">Cytoplasm</keyword>
<evidence type="ECO:0000256" key="2">
    <source>
        <dbReference type="ARBA" id="ARBA00004496"/>
    </source>
</evidence>
<evidence type="ECO:0000256" key="5">
    <source>
        <dbReference type="ARBA" id="ARBA00022670"/>
    </source>
</evidence>
<keyword evidence="5" id="KW-0645">Protease</keyword>
<dbReference type="Proteomes" id="UP000054270">
    <property type="component" value="Unassembled WGS sequence"/>
</dbReference>
<dbReference type="InterPro" id="IPR033394">
    <property type="entry name" value="Svf1-like_C"/>
</dbReference>
<feature type="compositionally biased region" description="Pro residues" evidence="10">
    <location>
        <begin position="272"/>
        <end position="290"/>
    </location>
</feature>
<feature type="compositionally biased region" description="Basic and acidic residues" evidence="10">
    <location>
        <begin position="691"/>
        <end position="700"/>
    </location>
</feature>
<comment type="cofactor">
    <cofactor evidence="1">
        <name>Zn(2+)</name>
        <dbReference type="ChEBI" id="CHEBI:29105"/>
    </cofactor>
</comment>
<dbReference type="PANTHER" id="PTHR47107:SF1">
    <property type="entry name" value="CERAMIDE-BINDING PROTEIN SVF1-RELATED"/>
    <property type="match status" value="1"/>
</dbReference>
<keyword evidence="11" id="KW-0812">Transmembrane</keyword>
<evidence type="ECO:0000259" key="13">
    <source>
        <dbReference type="Pfam" id="PF08622"/>
    </source>
</evidence>
<dbReference type="STRING" id="945553.A0A0D2NS14"/>
<keyword evidence="9" id="KW-0482">Metalloprotease</keyword>
<evidence type="ECO:0000256" key="4">
    <source>
        <dbReference type="ARBA" id="ARBA00022490"/>
    </source>
</evidence>
<evidence type="ECO:0000256" key="8">
    <source>
        <dbReference type="ARBA" id="ARBA00022833"/>
    </source>
</evidence>
<dbReference type="EMBL" id="KN817577">
    <property type="protein sequence ID" value="KJA19476.1"/>
    <property type="molecule type" value="Genomic_DNA"/>
</dbReference>
<dbReference type="GO" id="GO:0004222">
    <property type="term" value="F:metalloendopeptidase activity"/>
    <property type="evidence" value="ECO:0007669"/>
    <property type="project" value="InterPro"/>
</dbReference>
<evidence type="ECO:0000256" key="11">
    <source>
        <dbReference type="SAM" id="Phobius"/>
    </source>
</evidence>
<feature type="region of interest" description="Disordered" evidence="10">
    <location>
        <begin position="238"/>
        <end position="308"/>
    </location>
</feature>
<evidence type="ECO:0008006" key="17">
    <source>
        <dbReference type="Google" id="ProtNLM"/>
    </source>
</evidence>
<dbReference type="Pfam" id="PF01435">
    <property type="entry name" value="Peptidase_M48"/>
    <property type="match status" value="1"/>
</dbReference>
<accession>A0A0D2NS14</accession>
<feature type="domain" description="Svf1-like C-terminal" evidence="14">
    <location>
        <begin position="610"/>
        <end position="787"/>
    </location>
</feature>
<dbReference type="InterPro" id="IPR051385">
    <property type="entry name" value="Ceramide-binding_SVF1"/>
</dbReference>
<reference evidence="16" key="1">
    <citation type="submission" date="2014-04" db="EMBL/GenBank/DDBJ databases">
        <title>Evolutionary Origins and Diversification of the Mycorrhizal Mutualists.</title>
        <authorList>
            <consortium name="DOE Joint Genome Institute"/>
            <consortium name="Mycorrhizal Genomics Consortium"/>
            <person name="Kohler A."/>
            <person name="Kuo A."/>
            <person name="Nagy L.G."/>
            <person name="Floudas D."/>
            <person name="Copeland A."/>
            <person name="Barry K.W."/>
            <person name="Cichocki N."/>
            <person name="Veneault-Fourrey C."/>
            <person name="LaButti K."/>
            <person name="Lindquist E.A."/>
            <person name="Lipzen A."/>
            <person name="Lundell T."/>
            <person name="Morin E."/>
            <person name="Murat C."/>
            <person name="Riley R."/>
            <person name="Ohm R."/>
            <person name="Sun H."/>
            <person name="Tunlid A."/>
            <person name="Henrissat B."/>
            <person name="Grigoriev I.V."/>
            <person name="Hibbett D.S."/>
            <person name="Martin F."/>
        </authorList>
    </citation>
    <scope>NUCLEOTIDE SEQUENCE [LARGE SCALE GENOMIC DNA]</scope>
    <source>
        <strain evidence="16">FD-334 SS-4</strain>
    </source>
</reference>
<organism evidence="15 16">
    <name type="scientific">Hypholoma sublateritium (strain FD-334 SS-4)</name>
    <dbReference type="NCBI Taxonomy" id="945553"/>
    <lineage>
        <taxon>Eukaryota</taxon>
        <taxon>Fungi</taxon>
        <taxon>Dikarya</taxon>
        <taxon>Basidiomycota</taxon>
        <taxon>Agaricomycotina</taxon>
        <taxon>Agaricomycetes</taxon>
        <taxon>Agaricomycetidae</taxon>
        <taxon>Agaricales</taxon>
        <taxon>Agaricineae</taxon>
        <taxon>Strophariaceae</taxon>
        <taxon>Hypholoma</taxon>
    </lineage>
</organism>
<keyword evidence="11" id="KW-0472">Membrane</keyword>
<feature type="domain" description="Svf1-like N-terminal" evidence="13">
    <location>
        <begin position="437"/>
        <end position="608"/>
    </location>
</feature>
<evidence type="ECO:0000256" key="6">
    <source>
        <dbReference type="ARBA" id="ARBA00022723"/>
    </source>
</evidence>